<sequence length="141" mass="16535">MQFMGKEDVEEKHVKRTQKDYTLDFKLRVVRELETSHISMNAISRKYGIQGESTVSRWLEKYGARDADGNVAALMLRKKRPLSGLEQRNLVLEHELSLLREKLKQKGYKEAFYEVLLNMLESGYRVEIYKDKDKLGIKPGR</sequence>
<evidence type="ECO:0000313" key="2">
    <source>
        <dbReference type="EMBL" id="EHH01060.1"/>
    </source>
</evidence>
<accession>G5SNU6</accession>
<reference evidence="2 3" key="1">
    <citation type="submission" date="2011-03" db="EMBL/GenBank/DDBJ databases">
        <authorList>
            <person name="Weinstock G."/>
            <person name="Sodergren E."/>
            <person name="Clifton S."/>
            <person name="Fulton L."/>
            <person name="Fulton B."/>
            <person name="Courtney L."/>
            <person name="Fronick C."/>
            <person name="Harrison M."/>
            <person name="Strong C."/>
            <person name="Farmer C."/>
            <person name="Delahaunty K."/>
            <person name="Markovic C."/>
            <person name="Hall O."/>
            <person name="Minx P."/>
            <person name="Tomlinson C."/>
            <person name="Mitreva M."/>
            <person name="Hou S."/>
            <person name="Chen J."/>
            <person name="Wollam A."/>
            <person name="Pepin K.H."/>
            <person name="Johnson M."/>
            <person name="Bhonagiri V."/>
            <person name="Zhang X."/>
            <person name="Suruliraj S."/>
            <person name="Warren W."/>
            <person name="Chinwalla A."/>
            <person name="Mardis E.R."/>
            <person name="Wilson R.K."/>
        </authorList>
    </citation>
    <scope>NUCLEOTIDE SEQUENCE [LARGE SCALE GENOMIC DNA]</scope>
    <source>
        <strain evidence="2 3">YIT 11840</strain>
    </source>
</reference>
<dbReference type="Gene3D" id="1.10.10.10">
    <property type="entry name" value="Winged helix-like DNA-binding domain superfamily/Winged helix DNA-binding domain"/>
    <property type="match status" value="1"/>
</dbReference>
<dbReference type="Proteomes" id="UP000003598">
    <property type="component" value="Unassembled WGS sequence"/>
</dbReference>
<dbReference type="AlphaFoldDB" id="G5SNU6"/>
<evidence type="ECO:0000313" key="3">
    <source>
        <dbReference type="Proteomes" id="UP000003598"/>
    </source>
</evidence>
<dbReference type="Pfam" id="PF13518">
    <property type="entry name" value="HTH_28"/>
    <property type="match status" value="1"/>
</dbReference>
<dbReference type="InterPro" id="IPR055247">
    <property type="entry name" value="InsJ-like_HTH"/>
</dbReference>
<dbReference type="HOGENOM" id="CLU_139800_0_1_10"/>
<dbReference type="EMBL" id="AFFY01000016">
    <property type="protein sequence ID" value="EHH01060.1"/>
    <property type="molecule type" value="Genomic_DNA"/>
</dbReference>
<proteinExistence type="predicted"/>
<dbReference type="STRING" id="762968.HMPREF9441_01108"/>
<dbReference type="InterPro" id="IPR036388">
    <property type="entry name" value="WH-like_DNA-bd_sf"/>
</dbReference>
<organism evidence="2 3">
    <name type="scientific">Paraprevotella clara YIT 11840</name>
    <dbReference type="NCBI Taxonomy" id="762968"/>
    <lineage>
        <taxon>Bacteria</taxon>
        <taxon>Pseudomonadati</taxon>
        <taxon>Bacteroidota</taxon>
        <taxon>Bacteroidia</taxon>
        <taxon>Bacteroidales</taxon>
        <taxon>Prevotellaceae</taxon>
        <taxon>Paraprevotella</taxon>
    </lineage>
</organism>
<name>G5SNU6_9BACT</name>
<feature type="domain" description="Insertion element IS150 protein InsJ-like helix-turn-helix" evidence="1">
    <location>
        <begin position="25"/>
        <end position="64"/>
    </location>
</feature>
<evidence type="ECO:0000259" key="1">
    <source>
        <dbReference type="Pfam" id="PF13518"/>
    </source>
</evidence>
<protein>
    <submittedName>
        <fullName evidence="2">ISPsy11, transposase OrfA family protein</fullName>
    </submittedName>
</protein>
<dbReference type="SUPFAM" id="SSF46689">
    <property type="entry name" value="Homeodomain-like"/>
    <property type="match status" value="1"/>
</dbReference>
<comment type="caution">
    <text evidence="2">The sequence shown here is derived from an EMBL/GenBank/DDBJ whole genome shotgun (WGS) entry which is preliminary data.</text>
</comment>
<dbReference type="InterPro" id="IPR009057">
    <property type="entry name" value="Homeodomain-like_sf"/>
</dbReference>
<gene>
    <name evidence="2" type="ORF">HMPREF9441_01108</name>
</gene>
<keyword evidence="3" id="KW-1185">Reference proteome</keyword>
<dbReference type="eggNOG" id="COG2963">
    <property type="taxonomic scope" value="Bacteria"/>
</dbReference>
<dbReference type="PATRIC" id="fig|762968.3.peg.990"/>